<proteinExistence type="predicted"/>
<comment type="caution">
    <text evidence="3">The sequence shown here is derived from an EMBL/GenBank/DDBJ whole genome shotgun (WGS) entry which is preliminary data.</text>
</comment>
<evidence type="ECO:0000313" key="3">
    <source>
        <dbReference type="EMBL" id="GEU91031.1"/>
    </source>
</evidence>
<feature type="region of interest" description="Disordered" evidence="2">
    <location>
        <begin position="601"/>
        <end position="624"/>
    </location>
</feature>
<feature type="compositionally biased region" description="Polar residues" evidence="2">
    <location>
        <begin position="550"/>
        <end position="575"/>
    </location>
</feature>
<feature type="compositionally biased region" description="Polar residues" evidence="2">
    <location>
        <begin position="183"/>
        <end position="206"/>
    </location>
</feature>
<evidence type="ECO:0000256" key="1">
    <source>
        <dbReference type="SAM" id="Coils"/>
    </source>
</evidence>
<reference evidence="3" key="1">
    <citation type="journal article" date="2019" name="Sci. Rep.">
        <title>Draft genome of Tanacetum cinerariifolium, the natural source of mosquito coil.</title>
        <authorList>
            <person name="Yamashiro T."/>
            <person name="Shiraishi A."/>
            <person name="Satake H."/>
            <person name="Nakayama K."/>
        </authorList>
    </citation>
    <scope>NUCLEOTIDE SEQUENCE</scope>
</reference>
<feature type="compositionally biased region" description="Low complexity" evidence="2">
    <location>
        <begin position="28"/>
        <end position="44"/>
    </location>
</feature>
<feature type="coiled-coil region" evidence="1">
    <location>
        <begin position="757"/>
        <end position="784"/>
    </location>
</feature>
<feature type="compositionally biased region" description="Basic and acidic residues" evidence="2">
    <location>
        <begin position="576"/>
        <end position="588"/>
    </location>
</feature>
<gene>
    <name evidence="3" type="ORF">Tci_063009</name>
</gene>
<organism evidence="3">
    <name type="scientific">Tanacetum cinerariifolium</name>
    <name type="common">Dalmatian daisy</name>
    <name type="synonym">Chrysanthemum cinerariifolium</name>
    <dbReference type="NCBI Taxonomy" id="118510"/>
    <lineage>
        <taxon>Eukaryota</taxon>
        <taxon>Viridiplantae</taxon>
        <taxon>Streptophyta</taxon>
        <taxon>Embryophyta</taxon>
        <taxon>Tracheophyta</taxon>
        <taxon>Spermatophyta</taxon>
        <taxon>Magnoliopsida</taxon>
        <taxon>eudicotyledons</taxon>
        <taxon>Gunneridae</taxon>
        <taxon>Pentapetalae</taxon>
        <taxon>asterids</taxon>
        <taxon>campanulids</taxon>
        <taxon>Asterales</taxon>
        <taxon>Asteraceae</taxon>
        <taxon>Asteroideae</taxon>
        <taxon>Anthemideae</taxon>
        <taxon>Anthemidinae</taxon>
        <taxon>Tanacetum</taxon>
    </lineage>
</organism>
<accession>A0A6L2NXK0</accession>
<evidence type="ECO:0000256" key="2">
    <source>
        <dbReference type="SAM" id="MobiDB-lite"/>
    </source>
</evidence>
<feature type="region of interest" description="Disordered" evidence="2">
    <location>
        <begin position="92"/>
        <end position="168"/>
    </location>
</feature>
<feature type="compositionally biased region" description="Acidic residues" evidence="2">
    <location>
        <begin position="122"/>
        <end position="145"/>
    </location>
</feature>
<dbReference type="AlphaFoldDB" id="A0A6L2NXK0"/>
<keyword evidence="1" id="KW-0175">Coiled coil</keyword>
<feature type="region of interest" description="Disordered" evidence="2">
    <location>
        <begin position="542"/>
        <end position="589"/>
    </location>
</feature>
<feature type="region of interest" description="Disordered" evidence="2">
    <location>
        <begin position="182"/>
        <end position="210"/>
    </location>
</feature>
<feature type="compositionally biased region" description="Low complexity" evidence="2">
    <location>
        <begin position="93"/>
        <end position="110"/>
    </location>
</feature>
<protein>
    <submittedName>
        <fullName evidence="3">Uncharacterized protein</fullName>
    </submittedName>
</protein>
<dbReference type="EMBL" id="BKCJ010010316">
    <property type="protein sequence ID" value="GEU91031.1"/>
    <property type="molecule type" value="Genomic_DNA"/>
</dbReference>
<sequence>MMWSRLEPLEIPETRVTSSPSATPPADLTTLPSSQQPPLTQTSPTPMPPLSFYYRGTIRMAVRTQPALSLGLSAKVIEVMALSPPSFCKRYGSSYETPSSSSSSSPTLPSQKRYQGTSELIVDTETETEESKEEGTDSETEETASEDQQQQVVPVENTAEDEPSGLGYRAARRRSLELAEGSVPSTYEIGQSSRSTPYQQMVNETPTPRLPICTTWEDPKDSTVYMDIECNMPPVHSPFQTPSSPVQIPSSPGWSLEPLLEEPVIPSTVASPVPTTIIHEGDVLKIRAQLELHGSILYDHIKRLNALSLPFLRVMVETSPSCFLGRIIRPPESNSVARKYEDQKEIHDLRMQRAINHHELQELRDRVTSLKQRTAKLHNDILMFQQHHEESLSEAWNLTPATRRTIYQSAGGNLCNNESWNDPRDFAKPVKAISLPQDVPSTFDRRLTELENQVQRLMEAHLTLMQPTQVNKITSSLSNFMASQDTSLSKFEADFKQQQSKMTNKIDTVLKSITNRIAKALPSDTVKNSKLNVNSTTSILSARSYPTKDPQCSNHTHGSINTITIHPKQQSNSYDSKAEEEEKKREGNLEDTYNIAYNEEQRDTPQLGPKDTTVDNLGPNRDDEGIEWLDVEEPLYLVDTNDYDRGCRKPSDLEDGFYRDTIKLGPEYVTGIDDKGRKAYLLEDKQIPSVGHLDDIIPTPRGKGPSLFGPFRQVVGEEGFEPPTPWKLRDFSFIAFSAAIQSGNEHLKSKAIDFTTFQNLQAQVKELKSENRCLKLSVEELTQARELVEVTLRQRGEIVSDQFEKIRLFEEQSEIFYEVQSEFDSEIFHDTQDNSEKDFILSLQTQLKETIELVERLTDEKYCALKDIENLN</sequence>
<name>A0A6L2NXK0_TANCI</name>
<feature type="region of interest" description="Disordered" evidence="2">
    <location>
        <begin position="1"/>
        <end position="48"/>
    </location>
</feature>